<dbReference type="PANTHER" id="PTHR12124:SF47">
    <property type="entry name" value="EXOSOME COMPONENT 10"/>
    <property type="match status" value="1"/>
</dbReference>
<protein>
    <recommendedName>
        <fullName evidence="14">RRP6-like protein</fullName>
    </recommendedName>
</protein>
<feature type="compositionally biased region" description="Basic residues" evidence="9">
    <location>
        <begin position="730"/>
        <end position="747"/>
    </location>
</feature>
<dbReference type="InterPro" id="IPR044876">
    <property type="entry name" value="HRDC_dom_sf"/>
</dbReference>
<reference evidence="12" key="1">
    <citation type="submission" date="2022-08" db="EMBL/GenBank/DDBJ databases">
        <authorList>
            <person name="Byrne P K."/>
        </authorList>
    </citation>
    <scope>NUCLEOTIDE SEQUENCE</scope>
    <source>
        <strain evidence="12">UCD650</strain>
    </source>
</reference>
<dbReference type="InterPro" id="IPR012337">
    <property type="entry name" value="RNaseH-like_sf"/>
</dbReference>
<proteinExistence type="inferred from homology"/>
<feature type="domain" description="HRDC" evidence="10">
    <location>
        <begin position="453"/>
        <end position="533"/>
    </location>
</feature>
<dbReference type="InterPro" id="IPR049559">
    <property type="entry name" value="Rrp6p-like_exo"/>
</dbReference>
<evidence type="ECO:0000256" key="1">
    <source>
        <dbReference type="ARBA" id="ARBA00004123"/>
    </source>
</evidence>
<feature type="compositionally biased region" description="Polar residues" evidence="9">
    <location>
        <begin position="117"/>
        <end position="128"/>
    </location>
</feature>
<evidence type="ECO:0000259" key="10">
    <source>
        <dbReference type="PROSITE" id="PS50967"/>
    </source>
</evidence>
<keyword evidence="3" id="KW-0540">Nuclease</keyword>
<dbReference type="EMBL" id="OX291505">
    <property type="protein sequence ID" value="CAI1716580.1"/>
    <property type="molecule type" value="Genomic_DNA"/>
</dbReference>
<evidence type="ECO:0000256" key="4">
    <source>
        <dbReference type="ARBA" id="ARBA00022801"/>
    </source>
</evidence>
<sequence length="747" mass="85724">MRHEDQTAFNQDVSNTYAMASENPDVLLSKLVNVIRAASSLAAQDVDFYRNLDRDFSNILQSKSNKLTEMVNGIVHSIDEHHDSLELKEEEISDLWKDFGNIMDNLLEKSDHSLDNLNRTSNSNNSAADLQYLGDFSGKDSHPTKRVEKPQLKFRTPIDNSESHPFLPLLKEKPNALKPLSDSLRMIETEENSPGHYPHPYEYEIDHQEYNSSILQIKQEIPSKSWDASEPIWIDSKAKLDSMLEHLKNAQEIAVDLEHHDYRSYYGIVCLMQISTREQDYLVDTIELREDLHILNEVFTDPLIVKVFHGAFMDIIWLQRDLGLYVVGLFDTYHASKAIGLPRHSLAYLLENFANFKTSKKYQLADWRIRPLSKPMTAYARADTHFLLNIYDQLRNKLIESNKLAGVLYESRNVAKRRFEYSKYRPITPSSKVYSPTEKENPWRVLMYQYNIAPEREELVKALYEWRDVIARRDDESPRFIMPNQLLAALVAYTPTDVIGVVSLTNGVTDHVRQNATILANLIKSTLRSMKDTHKESAAIVSSELKSNSASLEAITVPQIRNIMDRFSVFSSNSVTEDRSMDSTASSILLGKILPHEEGDVVYENRGIPHKVEVEDVRGRAQRFNSALAALEDIKFEVEKPVDVEKSEKVKIETTPEPQTKTENPDEIIVLKKKQIHKKEAAKKSSAAAEEAVDYYKMPDVLSNKPGQNNRQQRKRRFDPSFNESEGPRAPKKKRPTTRGKNVSFKR</sequence>
<dbReference type="SMART" id="SM00341">
    <property type="entry name" value="HRDC"/>
    <property type="match status" value="1"/>
</dbReference>
<evidence type="ECO:0000313" key="12">
    <source>
        <dbReference type="EMBL" id="CAI1716580.1"/>
    </source>
</evidence>
<dbReference type="Proteomes" id="UP001152964">
    <property type="component" value="Chromosome 15"/>
</dbReference>
<feature type="region of interest" description="Disordered" evidence="9">
    <location>
        <begin position="117"/>
        <end position="146"/>
    </location>
</feature>
<dbReference type="Pfam" id="PF01612">
    <property type="entry name" value="DNA_pol_A_exo1"/>
    <property type="match status" value="1"/>
</dbReference>
<keyword evidence="4" id="KW-0378">Hydrolase</keyword>
<dbReference type="InterPro" id="IPR005543">
    <property type="entry name" value="PASTA_dom"/>
</dbReference>
<dbReference type="SMART" id="SM00474">
    <property type="entry name" value="35EXOc"/>
    <property type="match status" value="1"/>
</dbReference>
<keyword evidence="5" id="KW-0271">Exosome</keyword>
<organism evidence="12 13">
    <name type="scientific">Saccharomyces eubayanus</name>
    <name type="common">Yeast</name>
    <dbReference type="NCBI Taxonomy" id="1080349"/>
    <lineage>
        <taxon>Eukaryota</taxon>
        <taxon>Fungi</taxon>
        <taxon>Dikarya</taxon>
        <taxon>Ascomycota</taxon>
        <taxon>Saccharomycotina</taxon>
        <taxon>Saccharomycetes</taxon>
        <taxon>Saccharomycetales</taxon>
        <taxon>Saccharomycetaceae</taxon>
        <taxon>Saccharomyces</taxon>
    </lineage>
</organism>
<name>A0ABN8VHA0_SACEU</name>
<dbReference type="InterPro" id="IPR002121">
    <property type="entry name" value="HRDC_dom"/>
</dbReference>
<evidence type="ECO:0000256" key="9">
    <source>
        <dbReference type="SAM" id="MobiDB-lite"/>
    </source>
</evidence>
<feature type="domain" description="PASTA" evidence="11">
    <location>
        <begin position="608"/>
        <end position="674"/>
    </location>
</feature>
<evidence type="ECO:0000256" key="5">
    <source>
        <dbReference type="ARBA" id="ARBA00022835"/>
    </source>
</evidence>
<dbReference type="InterPro" id="IPR010997">
    <property type="entry name" value="HRDC-like_sf"/>
</dbReference>
<evidence type="ECO:0000256" key="6">
    <source>
        <dbReference type="ARBA" id="ARBA00022839"/>
    </source>
</evidence>
<dbReference type="InterPro" id="IPR045092">
    <property type="entry name" value="Rrp6-like"/>
</dbReference>
<keyword evidence="7" id="KW-0539">Nucleus</keyword>
<dbReference type="PROSITE" id="PS51178">
    <property type="entry name" value="PASTA"/>
    <property type="match status" value="1"/>
</dbReference>
<accession>A0ABN8VHA0</accession>
<dbReference type="SUPFAM" id="SSF47819">
    <property type="entry name" value="HRDC-like"/>
    <property type="match status" value="1"/>
</dbReference>
<evidence type="ECO:0008006" key="14">
    <source>
        <dbReference type="Google" id="ProtNLM"/>
    </source>
</evidence>
<dbReference type="Pfam" id="PF08066">
    <property type="entry name" value="PMC2NT"/>
    <property type="match status" value="1"/>
</dbReference>
<dbReference type="InterPro" id="IPR002562">
    <property type="entry name" value="3'-5'_exonuclease_dom"/>
</dbReference>
<keyword evidence="13" id="KW-1185">Reference proteome</keyword>
<comment type="similarity">
    <text evidence="8">Belongs to the exosome component 10/RRP6 family.</text>
</comment>
<evidence type="ECO:0000259" key="11">
    <source>
        <dbReference type="PROSITE" id="PS51178"/>
    </source>
</evidence>
<dbReference type="Pfam" id="PF00570">
    <property type="entry name" value="HRDC"/>
    <property type="match status" value="1"/>
</dbReference>
<evidence type="ECO:0000313" key="13">
    <source>
        <dbReference type="Proteomes" id="UP001152964"/>
    </source>
</evidence>
<evidence type="ECO:0000256" key="8">
    <source>
        <dbReference type="ARBA" id="ARBA00043957"/>
    </source>
</evidence>
<feature type="compositionally biased region" description="Basic and acidic residues" evidence="9">
    <location>
        <begin position="137"/>
        <end position="146"/>
    </location>
</feature>
<dbReference type="Gene3D" id="3.30.420.10">
    <property type="entry name" value="Ribonuclease H-like superfamily/Ribonuclease H"/>
    <property type="match status" value="1"/>
</dbReference>
<dbReference type="InterPro" id="IPR036397">
    <property type="entry name" value="RNaseH_sf"/>
</dbReference>
<dbReference type="PROSITE" id="PS50967">
    <property type="entry name" value="HRDC"/>
    <property type="match status" value="1"/>
</dbReference>
<keyword evidence="6" id="KW-0269">Exonuclease</keyword>
<comment type="subcellular location">
    <subcellularLocation>
        <location evidence="1">Nucleus</location>
    </subcellularLocation>
</comment>
<gene>
    <name evidence="12" type="primary">U6500O01640</name>
    <name evidence="12" type="ORF">SEUBUCD650_0O01640</name>
</gene>
<dbReference type="CDD" id="cd06147">
    <property type="entry name" value="Rrp6p_like_exo"/>
    <property type="match status" value="1"/>
</dbReference>
<dbReference type="Gene3D" id="6.10.250.2660">
    <property type="match status" value="1"/>
</dbReference>
<dbReference type="SUPFAM" id="SSF53098">
    <property type="entry name" value="Ribonuclease H-like"/>
    <property type="match status" value="1"/>
</dbReference>
<feature type="region of interest" description="Disordered" evidence="9">
    <location>
        <begin position="695"/>
        <end position="747"/>
    </location>
</feature>
<dbReference type="PANTHER" id="PTHR12124">
    <property type="entry name" value="POLYMYOSITIS/SCLERODERMA AUTOANTIGEN-RELATED"/>
    <property type="match status" value="1"/>
</dbReference>
<dbReference type="Gene3D" id="1.10.150.80">
    <property type="entry name" value="HRDC domain"/>
    <property type="match status" value="1"/>
</dbReference>
<dbReference type="InterPro" id="IPR012588">
    <property type="entry name" value="Exosome-assoc_fac_Rrp6_N"/>
</dbReference>
<evidence type="ECO:0000256" key="7">
    <source>
        <dbReference type="ARBA" id="ARBA00023242"/>
    </source>
</evidence>
<keyword evidence="2" id="KW-0698">rRNA processing</keyword>
<evidence type="ECO:0000256" key="3">
    <source>
        <dbReference type="ARBA" id="ARBA00022722"/>
    </source>
</evidence>
<evidence type="ECO:0000256" key="2">
    <source>
        <dbReference type="ARBA" id="ARBA00022552"/>
    </source>
</evidence>